<protein>
    <submittedName>
        <fullName evidence="1">Uncharacterized protein</fullName>
    </submittedName>
</protein>
<proteinExistence type="predicted"/>
<dbReference type="EMBL" id="MU032354">
    <property type="protein sequence ID" value="KAF3760055.1"/>
    <property type="molecule type" value="Genomic_DNA"/>
</dbReference>
<sequence>MASASDDTSTMSGYQRLLQQPELSPVVVSKPTVMAPGRENPYPLIVHVPKSECRKTEFEVGENIMVSGILSLHCFCNGEQQASARRFGLRCPKIAFVGELCYFCFGSLTMPEDVTEGSYFFSILCQFFQPFKLLKNGRSSGGEGLTGRVRSPVFITRQVAPGGVLGVGPDILRLFIENPVDDNEENKAPALPLSTHA</sequence>
<accession>A0A9P5CJT4</accession>
<reference evidence="1" key="1">
    <citation type="journal article" date="2020" name="Phytopathology">
        <title>Genome sequence of the chestnut blight fungus Cryphonectria parasitica EP155: A fundamental resource for an archetypical invasive plant pathogen.</title>
        <authorList>
            <person name="Crouch J.A."/>
            <person name="Dawe A."/>
            <person name="Aerts A."/>
            <person name="Barry K."/>
            <person name="Churchill A.C.L."/>
            <person name="Grimwood J."/>
            <person name="Hillman B."/>
            <person name="Milgroom M.G."/>
            <person name="Pangilinan J."/>
            <person name="Smith M."/>
            <person name="Salamov A."/>
            <person name="Schmutz J."/>
            <person name="Yadav J."/>
            <person name="Grigoriev I.V."/>
            <person name="Nuss D."/>
        </authorList>
    </citation>
    <scope>NUCLEOTIDE SEQUENCE</scope>
    <source>
        <strain evidence="1">EP155</strain>
    </source>
</reference>
<keyword evidence="2" id="KW-1185">Reference proteome</keyword>
<evidence type="ECO:0000313" key="2">
    <source>
        <dbReference type="Proteomes" id="UP000803844"/>
    </source>
</evidence>
<organism evidence="1 2">
    <name type="scientific">Cryphonectria parasitica (strain ATCC 38755 / EP155)</name>
    <dbReference type="NCBI Taxonomy" id="660469"/>
    <lineage>
        <taxon>Eukaryota</taxon>
        <taxon>Fungi</taxon>
        <taxon>Dikarya</taxon>
        <taxon>Ascomycota</taxon>
        <taxon>Pezizomycotina</taxon>
        <taxon>Sordariomycetes</taxon>
        <taxon>Sordariomycetidae</taxon>
        <taxon>Diaporthales</taxon>
        <taxon>Cryphonectriaceae</taxon>
        <taxon>Cryphonectria-Endothia species complex</taxon>
        <taxon>Cryphonectria</taxon>
    </lineage>
</organism>
<dbReference type="RefSeq" id="XP_040771034.1">
    <property type="nucleotide sequence ID" value="XM_040921017.1"/>
</dbReference>
<name>A0A9P5CJT4_CRYP1</name>
<comment type="caution">
    <text evidence="1">The sequence shown here is derived from an EMBL/GenBank/DDBJ whole genome shotgun (WGS) entry which is preliminary data.</text>
</comment>
<gene>
    <name evidence="1" type="ORF">M406DRAFT_335266</name>
</gene>
<dbReference type="Proteomes" id="UP000803844">
    <property type="component" value="Unassembled WGS sequence"/>
</dbReference>
<evidence type="ECO:0000313" key="1">
    <source>
        <dbReference type="EMBL" id="KAF3760055.1"/>
    </source>
</evidence>
<dbReference type="GeneID" id="63838146"/>
<dbReference type="AlphaFoldDB" id="A0A9P5CJT4"/>